<evidence type="ECO:0000256" key="3">
    <source>
        <dbReference type="ARBA" id="ARBA00022989"/>
    </source>
</evidence>
<accession>A0A0V1HFR7</accession>
<dbReference type="Pfam" id="PF06271">
    <property type="entry name" value="RDD"/>
    <property type="match status" value="1"/>
</dbReference>
<name>A0A0V1HFR7_9BILA</name>
<comment type="caution">
    <text evidence="7">The sequence shown here is derived from an EMBL/GenBank/DDBJ whole genome shotgun (WGS) entry which is preliminary data.</text>
</comment>
<dbReference type="GO" id="GO:0016020">
    <property type="term" value="C:membrane"/>
    <property type="evidence" value="ECO:0007669"/>
    <property type="project" value="UniProtKB-SubCell"/>
</dbReference>
<feature type="transmembrane region" description="Helical" evidence="5">
    <location>
        <begin position="114"/>
        <end position="131"/>
    </location>
</feature>
<dbReference type="OrthoDB" id="301415at2759"/>
<dbReference type="InterPro" id="IPR039871">
    <property type="entry name" value="FAM8A1"/>
</dbReference>
<dbReference type="InterPro" id="IPR010432">
    <property type="entry name" value="RDD"/>
</dbReference>
<keyword evidence="3 5" id="KW-1133">Transmembrane helix</keyword>
<protein>
    <submittedName>
        <fullName evidence="7">Protein FAM8A1</fullName>
    </submittedName>
</protein>
<evidence type="ECO:0000256" key="2">
    <source>
        <dbReference type="ARBA" id="ARBA00022692"/>
    </source>
</evidence>
<evidence type="ECO:0000313" key="8">
    <source>
        <dbReference type="Proteomes" id="UP000055024"/>
    </source>
</evidence>
<sequence>MLLKSILSVVEMAMPEVKRNSPMTNSSPACYSSWDEYALAVRTWLWSYREWQVYNEGIRTVLLQLSLREQNFPALSSGISASAPILQNHDQRAAFPIRTACVIPPFRRRIVAELIDYFCCLIMLIFFMIILHELNFINVSHIEKIFTVESDIQSLVDLTQELVPYEIMKRLSVSFFEASYLAFSGCFDNVQFGCTPGKFAMKIRVIPCESISPGAAENIAVVERYEDIITFPRALLRSLLKNICLGFLFPLSLTTYFLPHNRAFYDIVSKTVVVEF</sequence>
<evidence type="ECO:0000256" key="5">
    <source>
        <dbReference type="SAM" id="Phobius"/>
    </source>
</evidence>
<evidence type="ECO:0000256" key="4">
    <source>
        <dbReference type="ARBA" id="ARBA00023136"/>
    </source>
</evidence>
<dbReference type="PANTHER" id="PTHR13659">
    <property type="entry name" value="AUTOSOMAL HIGHLY CONSERVED PROTEIN"/>
    <property type="match status" value="1"/>
</dbReference>
<dbReference type="AlphaFoldDB" id="A0A0V1HFR7"/>
<proteinExistence type="predicted"/>
<evidence type="ECO:0000256" key="1">
    <source>
        <dbReference type="ARBA" id="ARBA00004141"/>
    </source>
</evidence>
<organism evidence="7 8">
    <name type="scientific">Trichinella zimbabwensis</name>
    <dbReference type="NCBI Taxonomy" id="268475"/>
    <lineage>
        <taxon>Eukaryota</taxon>
        <taxon>Metazoa</taxon>
        <taxon>Ecdysozoa</taxon>
        <taxon>Nematoda</taxon>
        <taxon>Enoplea</taxon>
        <taxon>Dorylaimia</taxon>
        <taxon>Trichinellida</taxon>
        <taxon>Trichinellidae</taxon>
        <taxon>Trichinella</taxon>
    </lineage>
</organism>
<feature type="domain" description="RDD" evidence="6">
    <location>
        <begin position="104"/>
        <end position="215"/>
    </location>
</feature>
<reference evidence="7 8" key="1">
    <citation type="submission" date="2015-01" db="EMBL/GenBank/DDBJ databases">
        <title>Evolution of Trichinella species and genotypes.</title>
        <authorList>
            <person name="Korhonen P.K."/>
            <person name="Edoardo P."/>
            <person name="Giuseppe L.R."/>
            <person name="Gasser R.B."/>
        </authorList>
    </citation>
    <scope>NUCLEOTIDE SEQUENCE [LARGE SCALE GENOMIC DNA]</scope>
    <source>
        <strain evidence="7">ISS1029</strain>
    </source>
</reference>
<keyword evidence="8" id="KW-1185">Reference proteome</keyword>
<dbReference type="STRING" id="268475.A0A0V1HFR7"/>
<dbReference type="EMBL" id="JYDP01000074">
    <property type="protein sequence ID" value="KRZ09353.1"/>
    <property type="molecule type" value="Genomic_DNA"/>
</dbReference>
<evidence type="ECO:0000313" key="7">
    <source>
        <dbReference type="EMBL" id="KRZ09353.1"/>
    </source>
</evidence>
<keyword evidence="2 5" id="KW-0812">Transmembrane</keyword>
<evidence type="ECO:0000259" key="6">
    <source>
        <dbReference type="Pfam" id="PF06271"/>
    </source>
</evidence>
<gene>
    <name evidence="7" type="primary">FAM8A1</name>
    <name evidence="7" type="ORF">T11_16542</name>
</gene>
<comment type="subcellular location">
    <subcellularLocation>
        <location evidence="1">Membrane</location>
        <topology evidence="1">Multi-pass membrane protein</topology>
    </subcellularLocation>
</comment>
<dbReference type="Proteomes" id="UP000055024">
    <property type="component" value="Unassembled WGS sequence"/>
</dbReference>
<dbReference type="PANTHER" id="PTHR13659:SF5">
    <property type="entry name" value="PROTEIN FAM8A1"/>
    <property type="match status" value="1"/>
</dbReference>
<keyword evidence="4 5" id="KW-0472">Membrane</keyword>